<evidence type="ECO:0000313" key="2">
    <source>
        <dbReference type="Proteomes" id="UP001237642"/>
    </source>
</evidence>
<evidence type="ECO:0000313" key="1">
    <source>
        <dbReference type="EMBL" id="KAK1387718.1"/>
    </source>
</evidence>
<organism evidence="1 2">
    <name type="scientific">Heracleum sosnowskyi</name>
    <dbReference type="NCBI Taxonomy" id="360622"/>
    <lineage>
        <taxon>Eukaryota</taxon>
        <taxon>Viridiplantae</taxon>
        <taxon>Streptophyta</taxon>
        <taxon>Embryophyta</taxon>
        <taxon>Tracheophyta</taxon>
        <taxon>Spermatophyta</taxon>
        <taxon>Magnoliopsida</taxon>
        <taxon>eudicotyledons</taxon>
        <taxon>Gunneridae</taxon>
        <taxon>Pentapetalae</taxon>
        <taxon>asterids</taxon>
        <taxon>campanulids</taxon>
        <taxon>Apiales</taxon>
        <taxon>Apiaceae</taxon>
        <taxon>Apioideae</taxon>
        <taxon>apioid superclade</taxon>
        <taxon>Tordylieae</taxon>
        <taxon>Tordyliinae</taxon>
        <taxon>Heracleum</taxon>
    </lineage>
</organism>
<gene>
    <name evidence="1" type="ORF">POM88_015896</name>
</gene>
<dbReference type="Proteomes" id="UP001237642">
    <property type="component" value="Unassembled WGS sequence"/>
</dbReference>
<protein>
    <submittedName>
        <fullName evidence="1">Uncharacterized protein</fullName>
    </submittedName>
</protein>
<sequence length="442" mass="49712">MVLKAYSQFLGKSVPGFVEPERHLFSLCRFIFSSSGYDSGDDGAHTEWTPGTTRLSSIVTEGERTQWRPATRSSIVTEGERTQWRPATRSSIVPEGEHTQWRPGTTILSSSSIITDTSATTLTSKITNPHSELVGLLYGGHELQESDTRPPSQEENVDNGRTGRATLAYRRIPLFRKYEIKVAKKIKSPGAPRVRPSYTANIRQQRNLSGISPPEEDRILILMYQVGSSVPKPNIHCLATSEIQIQNIHGRSRGGAGKETRYKESKKVTTVVSINAPKPLPIEIKKVSGIIKSLPFYHDLVEIWQGDDGQHSNFIAQEYIKHSRWSTYERLSISDYCYTAMRVTEAFLSEVKDFQQLLPLLNFFEGHVYECSHLEYILSYVVGVKVKGYYESIPDDKKVKGNKPEHDSSSTMVKLKELNLASSTKGVLVDHPKEYTTGLFLL</sequence>
<keyword evidence="2" id="KW-1185">Reference proteome</keyword>
<name>A0AAD8IMZ7_9APIA</name>
<accession>A0AAD8IMZ7</accession>
<comment type="caution">
    <text evidence="1">The sequence shown here is derived from an EMBL/GenBank/DDBJ whole genome shotgun (WGS) entry which is preliminary data.</text>
</comment>
<reference evidence="1" key="1">
    <citation type="submission" date="2023-02" db="EMBL/GenBank/DDBJ databases">
        <title>Genome of toxic invasive species Heracleum sosnowskyi carries increased number of genes despite the absence of recent whole-genome duplications.</title>
        <authorList>
            <person name="Schelkunov M."/>
            <person name="Shtratnikova V."/>
            <person name="Makarenko M."/>
            <person name="Klepikova A."/>
            <person name="Omelchenko D."/>
            <person name="Novikova G."/>
            <person name="Obukhova E."/>
            <person name="Bogdanov V."/>
            <person name="Penin A."/>
            <person name="Logacheva M."/>
        </authorList>
    </citation>
    <scope>NUCLEOTIDE SEQUENCE</scope>
    <source>
        <strain evidence="1">Hsosn_3</strain>
        <tissue evidence="1">Leaf</tissue>
    </source>
</reference>
<dbReference type="AlphaFoldDB" id="A0AAD8IMZ7"/>
<proteinExistence type="predicted"/>
<dbReference type="EMBL" id="JAUIZM010000004">
    <property type="protein sequence ID" value="KAK1387718.1"/>
    <property type="molecule type" value="Genomic_DNA"/>
</dbReference>
<reference evidence="1" key="2">
    <citation type="submission" date="2023-05" db="EMBL/GenBank/DDBJ databases">
        <authorList>
            <person name="Schelkunov M.I."/>
        </authorList>
    </citation>
    <scope>NUCLEOTIDE SEQUENCE</scope>
    <source>
        <strain evidence="1">Hsosn_3</strain>
        <tissue evidence="1">Leaf</tissue>
    </source>
</reference>